<sequence>MKKISFFSLLLMLSCLAAQAQQTISERLNLPQNSSQYTIKVMNLHGKVEVRGHGSTAVELQAKKTVEARKDADAGELERDWSLAFRQEGNTILVYADGPGVEVKQNSNGSWSYNMHDRDKRTKDRGTVTFDIVLRVPDQAVVNASTVNGGDVLIQDLRGDASGSNVNGSVRLTNIGGNVSAATVNGDVEVQSKSVPKTDTNFTTVNGTIRLTFPTQLAANIQYTSVSGDFYTDFAVTTAPLKEEGKRNGGTYYKIGGKSALQVGQGGPKIKVTTVNGDMYLKKGN</sequence>
<feature type="chain" id="PRO_5004082320" description="DUF4097 domain-containing protein" evidence="1">
    <location>
        <begin position="21"/>
        <end position="285"/>
    </location>
</feature>
<dbReference type="PROSITE" id="PS51257">
    <property type="entry name" value="PROKAR_LIPOPROTEIN"/>
    <property type="match status" value="1"/>
</dbReference>
<dbReference type="InterPro" id="IPR025164">
    <property type="entry name" value="Toastrack_DUF4097"/>
</dbReference>
<evidence type="ECO:0000313" key="4">
    <source>
        <dbReference type="Proteomes" id="UP000011910"/>
    </source>
</evidence>
<evidence type="ECO:0000256" key="1">
    <source>
        <dbReference type="SAM" id="SignalP"/>
    </source>
</evidence>
<reference evidence="3 4" key="1">
    <citation type="journal article" date="2013" name="Genome Announc.">
        <title>Draft Genome Sequence of Cesiribacter andamanensis Strain AMV16T, Isolated from a Soil Sample from a Mud Volcano in the Andaman Islands, India.</title>
        <authorList>
            <person name="Shivaji S."/>
            <person name="Ara S."/>
            <person name="Begum Z."/>
            <person name="Srinivas T.N."/>
            <person name="Singh A."/>
            <person name="Kumar Pinnaka A."/>
        </authorList>
    </citation>
    <scope>NUCLEOTIDE SEQUENCE [LARGE SCALE GENOMIC DNA]</scope>
    <source>
        <strain evidence="3 4">AMV16</strain>
    </source>
</reference>
<organism evidence="3 4">
    <name type="scientific">Cesiribacter andamanensis AMV16</name>
    <dbReference type="NCBI Taxonomy" id="1279009"/>
    <lineage>
        <taxon>Bacteria</taxon>
        <taxon>Pseudomonadati</taxon>
        <taxon>Bacteroidota</taxon>
        <taxon>Cytophagia</taxon>
        <taxon>Cytophagales</taxon>
        <taxon>Cesiribacteraceae</taxon>
        <taxon>Cesiribacter</taxon>
    </lineage>
</organism>
<dbReference type="eggNOG" id="COG3595">
    <property type="taxonomic scope" value="Bacteria"/>
</dbReference>
<dbReference type="STRING" id="1279009.ADICEAN_02447"/>
<dbReference type="Pfam" id="PF13349">
    <property type="entry name" value="DUF4097"/>
    <property type="match status" value="1"/>
</dbReference>
<evidence type="ECO:0000259" key="2">
    <source>
        <dbReference type="Pfam" id="PF13349"/>
    </source>
</evidence>
<feature type="domain" description="DUF4097" evidence="2">
    <location>
        <begin position="166"/>
        <end position="279"/>
    </location>
</feature>
<comment type="caution">
    <text evidence="3">The sequence shown here is derived from an EMBL/GenBank/DDBJ whole genome shotgun (WGS) entry which is preliminary data.</text>
</comment>
<dbReference type="Proteomes" id="UP000011910">
    <property type="component" value="Unassembled WGS sequence"/>
</dbReference>
<keyword evidence="4" id="KW-1185">Reference proteome</keyword>
<feature type="signal peptide" evidence="1">
    <location>
        <begin position="1"/>
        <end position="20"/>
    </location>
</feature>
<proteinExistence type="predicted"/>
<evidence type="ECO:0000313" key="3">
    <source>
        <dbReference type="EMBL" id="EMR02404.1"/>
    </source>
</evidence>
<dbReference type="EMBL" id="AODQ01000059">
    <property type="protein sequence ID" value="EMR02404.1"/>
    <property type="molecule type" value="Genomic_DNA"/>
</dbReference>
<gene>
    <name evidence="3" type="ORF">ADICEAN_02447</name>
</gene>
<dbReference type="OrthoDB" id="937739at2"/>
<dbReference type="AlphaFoldDB" id="M7NVB6"/>
<name>M7NVB6_9BACT</name>
<accession>M7NVB6</accession>
<dbReference type="RefSeq" id="WP_009195838.1">
    <property type="nucleotide sequence ID" value="NZ_AODQ01000059.1"/>
</dbReference>
<keyword evidence="1" id="KW-0732">Signal</keyword>
<protein>
    <recommendedName>
        <fullName evidence="2">DUF4097 domain-containing protein</fullName>
    </recommendedName>
</protein>